<feature type="non-terminal residue" evidence="1">
    <location>
        <position position="93"/>
    </location>
</feature>
<name>A0AAV5SF80_9BILA</name>
<keyword evidence="2" id="KW-1185">Reference proteome</keyword>
<organism evidence="1 2">
    <name type="scientific">Pristionchus entomophagus</name>
    <dbReference type="NCBI Taxonomy" id="358040"/>
    <lineage>
        <taxon>Eukaryota</taxon>
        <taxon>Metazoa</taxon>
        <taxon>Ecdysozoa</taxon>
        <taxon>Nematoda</taxon>
        <taxon>Chromadorea</taxon>
        <taxon>Rhabditida</taxon>
        <taxon>Rhabditina</taxon>
        <taxon>Diplogasteromorpha</taxon>
        <taxon>Diplogasteroidea</taxon>
        <taxon>Neodiplogasteridae</taxon>
        <taxon>Pristionchus</taxon>
    </lineage>
</organism>
<dbReference type="AlphaFoldDB" id="A0AAV5SF80"/>
<comment type="caution">
    <text evidence="1">The sequence shown here is derived from an EMBL/GenBank/DDBJ whole genome shotgun (WGS) entry which is preliminary data.</text>
</comment>
<dbReference type="EMBL" id="BTSX01000001">
    <property type="protein sequence ID" value="GMS81499.1"/>
    <property type="molecule type" value="Genomic_DNA"/>
</dbReference>
<gene>
    <name evidence="1" type="ORF">PENTCL1PPCAC_3674</name>
</gene>
<reference evidence="1" key="1">
    <citation type="submission" date="2023-10" db="EMBL/GenBank/DDBJ databases">
        <title>Genome assembly of Pristionchus species.</title>
        <authorList>
            <person name="Yoshida K."/>
            <person name="Sommer R.J."/>
        </authorList>
    </citation>
    <scope>NUCLEOTIDE SEQUENCE</scope>
    <source>
        <strain evidence="1">RS0144</strain>
    </source>
</reference>
<evidence type="ECO:0000313" key="2">
    <source>
        <dbReference type="Proteomes" id="UP001432027"/>
    </source>
</evidence>
<accession>A0AAV5SF80</accession>
<evidence type="ECO:0000313" key="1">
    <source>
        <dbReference type="EMBL" id="GMS81499.1"/>
    </source>
</evidence>
<proteinExistence type="predicted"/>
<sequence length="93" mass="11090">MYLVKDYQLFNDMVDGRCSLLSFRINNIDPRESLRLLKLLGITYIRNQFHSERRDVEVFLKGKRNWNGRFFFVIGSNMKISTSADFLPNTDHR</sequence>
<dbReference type="Proteomes" id="UP001432027">
    <property type="component" value="Unassembled WGS sequence"/>
</dbReference>
<protein>
    <submittedName>
        <fullName evidence="1">Uncharacterized protein</fullName>
    </submittedName>
</protein>